<reference evidence="2 3" key="1">
    <citation type="journal article" date="2010" name="Proc. Natl. Acad. Sci. U.S.A.">
        <title>Giant virus with a remarkable complement of genes infects marine zooplankton.</title>
        <authorList>
            <person name="Fischer M.G."/>
            <person name="Allen M.J."/>
            <person name="Wilson W.H."/>
            <person name="Suttle C.A."/>
        </authorList>
    </citation>
    <scope>NUCLEOTIDE SEQUENCE [LARGE SCALE GENOMIC DNA]</scope>
    <source>
        <strain evidence="2 3">BV-PW1</strain>
    </source>
</reference>
<evidence type="ECO:0000313" key="2">
    <source>
        <dbReference type="EMBL" id="ADO67243.1"/>
    </source>
</evidence>
<accession>E3T4Y0</accession>
<organism evidence="2 3">
    <name type="scientific">Cafeteria roenbergensis virus (strain BV-PW1)</name>
    <name type="common">CroV</name>
    <dbReference type="NCBI Taxonomy" id="693272"/>
    <lineage>
        <taxon>Viruses</taxon>
        <taxon>Varidnaviria</taxon>
        <taxon>Bamfordvirae</taxon>
        <taxon>Nucleocytoviricota</taxon>
        <taxon>Megaviricetes</taxon>
        <taxon>Imitervirales</taxon>
        <taxon>Mimiviridae</taxon>
        <taxon>Aliimimivirinae</taxon>
        <taxon>Rheavirus</taxon>
        <taxon>Rheavirus sinusmexicani</taxon>
    </lineage>
</organism>
<dbReference type="InterPro" id="IPR036869">
    <property type="entry name" value="J_dom_sf"/>
</dbReference>
<gene>
    <name evidence="2" type="ORF">crov210</name>
</gene>
<protein>
    <submittedName>
        <fullName evidence="2">Putative DnaJ/Hsp40</fullName>
    </submittedName>
</protein>
<name>E3T4Y0_CROVB</name>
<dbReference type="PROSITE" id="PS50076">
    <property type="entry name" value="DNAJ_2"/>
    <property type="match status" value="1"/>
</dbReference>
<dbReference type="InterPro" id="IPR001623">
    <property type="entry name" value="DnaJ_domain"/>
</dbReference>
<dbReference type="EMBL" id="GU244497">
    <property type="protein sequence ID" value="ADO67243.1"/>
    <property type="molecule type" value="Genomic_DNA"/>
</dbReference>
<organismHost>
    <name type="scientific">Cafeteria roenbergensis</name>
    <name type="common">Marine flagellate</name>
    <dbReference type="NCBI Taxonomy" id="33653"/>
</organismHost>
<dbReference type="Proteomes" id="UP000029781">
    <property type="component" value="Segment"/>
</dbReference>
<dbReference type="Gene3D" id="1.10.287.110">
    <property type="entry name" value="DnaJ domain"/>
    <property type="match status" value="1"/>
</dbReference>
<dbReference type="KEGG" id="vg:9887612"/>
<proteinExistence type="predicted"/>
<dbReference type="GeneID" id="9887612"/>
<dbReference type="SUPFAM" id="SSF46565">
    <property type="entry name" value="Chaperone J-domain"/>
    <property type="match status" value="1"/>
</dbReference>
<dbReference type="RefSeq" id="YP_003969842.1">
    <property type="nucleotide sequence ID" value="NC_014637.1"/>
</dbReference>
<feature type="domain" description="J" evidence="1">
    <location>
        <begin position="3"/>
        <end position="66"/>
    </location>
</feature>
<keyword evidence="3" id="KW-1185">Reference proteome</keyword>
<evidence type="ECO:0000259" key="1">
    <source>
        <dbReference type="PROSITE" id="PS50076"/>
    </source>
</evidence>
<sequence length="122" mass="14714">MKDYYKILGISKNAGFIDVINSYNESISFFNKKQLNDIDKQTIKEIKEAYFILGNYHNRRSYDNNLDGYKKVNDNFTDRIFFRPNLEQNYTKDNQLRNTVSDIMNNKKNRLDKHQNFSFFDE</sequence>
<evidence type="ECO:0000313" key="3">
    <source>
        <dbReference type="Proteomes" id="UP000029781"/>
    </source>
</evidence>